<feature type="compositionally biased region" description="Low complexity" evidence="7">
    <location>
        <begin position="26"/>
        <end position="57"/>
    </location>
</feature>
<dbReference type="STRING" id="1314790.A0A1Y1XT99"/>
<evidence type="ECO:0000313" key="10">
    <source>
        <dbReference type="Proteomes" id="UP000193498"/>
    </source>
</evidence>
<sequence>MNLYPPVTKINTQPSKGASTTNRLLSHSPSSYSAVSASHSAVTSSSSSSSSSSSASSLDTPQHQSAPSALMQSASQPIPSISSQLERTNLDAAERSATAPPSFPTLDPSFLQFLDNGPPEVTERPLGPNDAKENSPPRLSLKHMTPDFSASVFSRLSYVLGENAEFLSEEHSVASHSKGYEESALFPCSSFRVERDYSLGEHCRFSLVFPPELSDKISPESFRRSISRLNDILHKAESSWLRNSLDNFLSCLTLYTSPLCFGTFYQKCMKELDHAIAEENRDLYLPMGLRMADPRRTGFLFLEIEMLEP</sequence>
<evidence type="ECO:0000313" key="9">
    <source>
        <dbReference type="EMBL" id="ORX88925.1"/>
    </source>
</evidence>
<dbReference type="EMBL" id="MCFE01000489">
    <property type="protein sequence ID" value="ORX88925.1"/>
    <property type="molecule type" value="Genomic_DNA"/>
</dbReference>
<reference evidence="9 10" key="1">
    <citation type="submission" date="2016-07" db="EMBL/GenBank/DDBJ databases">
        <title>Pervasive Adenine N6-methylation of Active Genes in Fungi.</title>
        <authorList>
            <consortium name="DOE Joint Genome Institute"/>
            <person name="Mondo S.J."/>
            <person name="Dannebaum R.O."/>
            <person name="Kuo R.C."/>
            <person name="Labutti K."/>
            <person name="Haridas S."/>
            <person name="Kuo A."/>
            <person name="Salamov A."/>
            <person name="Ahrendt S.R."/>
            <person name="Lipzen A."/>
            <person name="Sullivan W."/>
            <person name="Andreopoulos W.B."/>
            <person name="Clum A."/>
            <person name="Lindquist E."/>
            <person name="Daum C."/>
            <person name="Ramamoorthy G.K."/>
            <person name="Gryganskyi A."/>
            <person name="Culley D."/>
            <person name="Magnuson J.K."/>
            <person name="James T.Y."/>
            <person name="O'Malley M.A."/>
            <person name="Stajich J.E."/>
            <person name="Spatafora J.W."/>
            <person name="Visel A."/>
            <person name="Grigoriev I.V."/>
        </authorList>
    </citation>
    <scope>NUCLEOTIDE SEQUENCE [LARGE SCALE GENOMIC DNA]</scope>
    <source>
        <strain evidence="9 10">CBS 931.73</strain>
    </source>
</reference>
<evidence type="ECO:0000259" key="8">
    <source>
        <dbReference type="Pfam" id="PF10256"/>
    </source>
</evidence>
<dbReference type="OrthoDB" id="2190159at2759"/>
<dbReference type="PANTHER" id="PTHR13254:SF0">
    <property type="entry name" value="GOLGIN SUBFAMILY A MEMBER 7_ERF4 DOMAIN-CONTAINING PROTEIN"/>
    <property type="match status" value="1"/>
</dbReference>
<evidence type="ECO:0000256" key="3">
    <source>
        <dbReference type="ARBA" id="ARBA00011396"/>
    </source>
</evidence>
<dbReference type="Pfam" id="PF10256">
    <property type="entry name" value="Erf4"/>
    <property type="match status" value="1"/>
</dbReference>
<dbReference type="PANTHER" id="PTHR13254">
    <property type="entry name" value="GOLGI AUTOANTIGEN, GOLGIN SUBFAMILY A, 7"/>
    <property type="match status" value="1"/>
</dbReference>
<dbReference type="GO" id="GO:0031211">
    <property type="term" value="C:endoplasmic reticulum palmitoyltransferase complex"/>
    <property type="evidence" value="ECO:0007669"/>
    <property type="project" value="TreeGrafter"/>
</dbReference>
<dbReference type="GO" id="GO:0006612">
    <property type="term" value="P:protein targeting to membrane"/>
    <property type="evidence" value="ECO:0007669"/>
    <property type="project" value="TreeGrafter"/>
</dbReference>
<comment type="subcellular location">
    <subcellularLocation>
        <location evidence="1">Endoplasmic reticulum membrane</location>
        <topology evidence="1">Peripheral membrane protein</topology>
    </subcellularLocation>
</comment>
<dbReference type="InterPro" id="IPR051371">
    <property type="entry name" value="Ras_palmitoyltransferase"/>
</dbReference>
<name>A0A1Y1XT99_9FUNG</name>
<organism evidence="9 10">
    <name type="scientific">Basidiobolus meristosporus CBS 931.73</name>
    <dbReference type="NCBI Taxonomy" id="1314790"/>
    <lineage>
        <taxon>Eukaryota</taxon>
        <taxon>Fungi</taxon>
        <taxon>Fungi incertae sedis</taxon>
        <taxon>Zoopagomycota</taxon>
        <taxon>Entomophthoromycotina</taxon>
        <taxon>Basidiobolomycetes</taxon>
        <taxon>Basidiobolales</taxon>
        <taxon>Basidiobolaceae</taxon>
        <taxon>Basidiobolus</taxon>
    </lineage>
</organism>
<comment type="subunit">
    <text evidence="3">Interacts with ERF2.</text>
</comment>
<dbReference type="GO" id="GO:0005789">
    <property type="term" value="C:endoplasmic reticulum membrane"/>
    <property type="evidence" value="ECO:0007669"/>
    <property type="project" value="UniProtKB-SubCell"/>
</dbReference>
<proteinExistence type="inferred from homology"/>
<accession>A0A1Y1XT99</accession>
<dbReference type="AlphaFoldDB" id="A0A1Y1XT99"/>
<dbReference type="Proteomes" id="UP000193498">
    <property type="component" value="Unassembled WGS sequence"/>
</dbReference>
<evidence type="ECO:0000256" key="5">
    <source>
        <dbReference type="ARBA" id="ARBA00022824"/>
    </source>
</evidence>
<comment type="similarity">
    <text evidence="2">Belongs to the ERF4 family.</text>
</comment>
<protein>
    <recommendedName>
        <fullName evidence="4">Ras modification protein ERF4</fullName>
    </recommendedName>
</protein>
<feature type="compositionally biased region" description="Polar residues" evidence="7">
    <location>
        <begin position="9"/>
        <end position="25"/>
    </location>
</feature>
<comment type="caution">
    <text evidence="9">The sequence shown here is derived from an EMBL/GenBank/DDBJ whole genome shotgun (WGS) entry which is preliminary data.</text>
</comment>
<evidence type="ECO:0000256" key="7">
    <source>
        <dbReference type="SAM" id="MobiDB-lite"/>
    </source>
</evidence>
<feature type="compositionally biased region" description="Polar residues" evidence="7">
    <location>
        <begin position="58"/>
        <end position="71"/>
    </location>
</feature>
<evidence type="ECO:0000256" key="6">
    <source>
        <dbReference type="ARBA" id="ARBA00023136"/>
    </source>
</evidence>
<dbReference type="InParanoid" id="A0A1Y1XT99"/>
<evidence type="ECO:0000256" key="4">
    <source>
        <dbReference type="ARBA" id="ARBA00018463"/>
    </source>
</evidence>
<gene>
    <name evidence="9" type="ORF">K493DRAFT_73286</name>
</gene>
<keyword evidence="5" id="KW-0256">Endoplasmic reticulum</keyword>
<feature type="domain" description="Golgin subfamily A member 7/ERF4" evidence="8">
    <location>
        <begin position="192"/>
        <end position="303"/>
    </location>
</feature>
<feature type="region of interest" description="Disordered" evidence="7">
    <location>
        <begin position="1"/>
        <end position="77"/>
    </location>
</feature>
<evidence type="ECO:0000256" key="2">
    <source>
        <dbReference type="ARBA" id="ARBA00007732"/>
    </source>
</evidence>
<feature type="region of interest" description="Disordered" evidence="7">
    <location>
        <begin position="91"/>
        <end position="141"/>
    </location>
</feature>
<keyword evidence="6" id="KW-0472">Membrane</keyword>
<keyword evidence="10" id="KW-1185">Reference proteome</keyword>
<dbReference type="InterPro" id="IPR019383">
    <property type="entry name" value="Golgin_A_7/ERF4"/>
</dbReference>
<evidence type="ECO:0000256" key="1">
    <source>
        <dbReference type="ARBA" id="ARBA00004406"/>
    </source>
</evidence>